<evidence type="ECO:0000313" key="2">
    <source>
        <dbReference type="Proteomes" id="UP000828941"/>
    </source>
</evidence>
<keyword evidence="2" id="KW-1185">Reference proteome</keyword>
<evidence type="ECO:0000313" key="1">
    <source>
        <dbReference type="EMBL" id="KAI4352785.1"/>
    </source>
</evidence>
<dbReference type="EMBL" id="CM039428">
    <property type="protein sequence ID" value="KAI4352785.1"/>
    <property type="molecule type" value="Genomic_DNA"/>
</dbReference>
<protein>
    <submittedName>
        <fullName evidence="1">Uncharacterized protein</fullName>
    </submittedName>
</protein>
<gene>
    <name evidence="1" type="ORF">L6164_007005</name>
</gene>
<comment type="caution">
    <text evidence="1">The sequence shown here is derived from an EMBL/GenBank/DDBJ whole genome shotgun (WGS) entry which is preliminary data.</text>
</comment>
<organism evidence="1 2">
    <name type="scientific">Bauhinia variegata</name>
    <name type="common">Purple orchid tree</name>
    <name type="synonym">Phanera variegata</name>
    <dbReference type="NCBI Taxonomy" id="167791"/>
    <lineage>
        <taxon>Eukaryota</taxon>
        <taxon>Viridiplantae</taxon>
        <taxon>Streptophyta</taxon>
        <taxon>Embryophyta</taxon>
        <taxon>Tracheophyta</taxon>
        <taxon>Spermatophyta</taxon>
        <taxon>Magnoliopsida</taxon>
        <taxon>eudicotyledons</taxon>
        <taxon>Gunneridae</taxon>
        <taxon>Pentapetalae</taxon>
        <taxon>rosids</taxon>
        <taxon>fabids</taxon>
        <taxon>Fabales</taxon>
        <taxon>Fabaceae</taxon>
        <taxon>Cercidoideae</taxon>
        <taxon>Cercideae</taxon>
        <taxon>Bauhiniinae</taxon>
        <taxon>Bauhinia</taxon>
    </lineage>
</organism>
<sequence>MSGDGDSKKGIAVICVSSILLVGVVIAVTVGVTFDNNDSKDSKDSNQTHLASSMKAVKSICQPTDYKKECVDSLQHEAGNVTDPKELVKIAFNITVKEIYEGMQKSQLLHELEKEPRAKMALDTCKELLEDSIDDLRRSIDKMGEFDIMNLYDLLMDLKVWLSSSITYQETCLDGFQNTTSEAGGKMKDALKLAMRMSSNGLAIIDDLASTVAKLNMSTASAGQRRLLQENAEGDLDLEDNVLGHGEIPLWVGGGIRRRLLEDKVPGLGKRKADVVVAKDGSGMVSSISEALAKVPTKMKQPFIIYVKEGIYNEYVTIGKKMTGVVMVGEGPYKTRITGNKNFIDGVNTFKTATVAVEGDYFMAVNIGFENSAGAEKHQAVALRVGSDMSVFYRCAMDGYQDTLYAHTKRQFYRDCIISGTIDFVFGDSLSVFQNCTFKVRKPMQNQHCIVTAQGRKDRHEPTAIIIQGGSIVADPEYEPYKLTNKAFLARPWKPYSRTIFMDTYIGDLVTPEGYMPWAIDDTGNKTCFYSEFETQGPGSDKSRRVKWPGVKTITPEHALDFTPFRFYKGDAWIKRTGVPYSAGAYSDSGTKSDKPNSNSELNSDPKSKSSH</sequence>
<name>A0ACB9PWQ7_BAUVA</name>
<dbReference type="Proteomes" id="UP000828941">
    <property type="component" value="Chromosome 3"/>
</dbReference>
<proteinExistence type="predicted"/>
<accession>A0ACB9PWQ7</accession>
<reference evidence="1 2" key="1">
    <citation type="journal article" date="2022" name="DNA Res.">
        <title>Chromosomal-level genome assembly of the orchid tree Bauhinia variegata (Leguminosae; Cercidoideae) supports the allotetraploid origin hypothesis of Bauhinia.</title>
        <authorList>
            <person name="Zhong Y."/>
            <person name="Chen Y."/>
            <person name="Zheng D."/>
            <person name="Pang J."/>
            <person name="Liu Y."/>
            <person name="Luo S."/>
            <person name="Meng S."/>
            <person name="Qian L."/>
            <person name="Wei D."/>
            <person name="Dai S."/>
            <person name="Zhou R."/>
        </authorList>
    </citation>
    <scope>NUCLEOTIDE SEQUENCE [LARGE SCALE GENOMIC DNA]</scope>
    <source>
        <strain evidence="1">BV-YZ2020</strain>
    </source>
</reference>